<evidence type="ECO:0000259" key="2">
    <source>
        <dbReference type="Pfam" id="PF00566"/>
    </source>
</evidence>
<dbReference type="Proteomes" id="UP000011185">
    <property type="component" value="Unassembled WGS sequence"/>
</dbReference>
<sequence>VRIPHYKNLFVVYPFMSKNRPVEDYLALRSVINKYETRKPPGAAVKSQDDLNVIKMDVERTYFDYGDKDVTLLRKELFNLLIRIPFEYVQGMNDVAAVLVYFYAESESMDEVALNSIDTKDCADDDSDSDRGVIYRCKNGQFVPSSTPNEYDNTVDQKIFEDVTEYEDITNLMNNATRRRMLTAVYHILKDKYLCLVQNEFKVYLAMNKVMLNMLNKEQKSVSVNESIRFMNYTLTWFSRILKRRDDVYFIFKIIIEEELCILFVIMFKFYSEKSIGNRKMFQLNLRNLKCEFKEEENEIRKENLSFGKIIWDFL</sequence>
<dbReference type="InParanoid" id="L7JVI8"/>
<dbReference type="InterPro" id="IPR035969">
    <property type="entry name" value="Rab-GAP_TBC_sf"/>
</dbReference>
<dbReference type="InterPro" id="IPR000195">
    <property type="entry name" value="Rab-GAP-TBC_dom"/>
</dbReference>
<dbReference type="HOGENOM" id="CLU_084270_0_0_1"/>
<keyword evidence="1" id="KW-0175">Coiled coil</keyword>
<dbReference type="AlphaFoldDB" id="L7JVI8"/>
<organism evidence="3 4">
    <name type="scientific">Trachipleistophora hominis</name>
    <name type="common">Microsporidian parasite</name>
    <dbReference type="NCBI Taxonomy" id="72359"/>
    <lineage>
        <taxon>Eukaryota</taxon>
        <taxon>Fungi</taxon>
        <taxon>Fungi incertae sedis</taxon>
        <taxon>Microsporidia</taxon>
        <taxon>Pleistophoridae</taxon>
        <taxon>Trachipleistophora</taxon>
    </lineage>
</organism>
<gene>
    <name evidence="3" type="ORF">THOM_1638</name>
</gene>
<proteinExistence type="predicted"/>
<dbReference type="OMA" id="RTYFDYG"/>
<evidence type="ECO:0000313" key="4">
    <source>
        <dbReference type="Proteomes" id="UP000011185"/>
    </source>
</evidence>
<evidence type="ECO:0000256" key="1">
    <source>
        <dbReference type="SAM" id="Coils"/>
    </source>
</evidence>
<dbReference type="OrthoDB" id="2193149at2759"/>
<dbReference type="Pfam" id="PF00566">
    <property type="entry name" value="RabGAP-TBC"/>
    <property type="match status" value="1"/>
</dbReference>
<keyword evidence="4" id="KW-1185">Reference proteome</keyword>
<name>L7JVI8_TRAHO</name>
<evidence type="ECO:0000313" key="3">
    <source>
        <dbReference type="EMBL" id="ELQ75444.1"/>
    </source>
</evidence>
<protein>
    <submittedName>
        <fullName evidence="3">Putative Rab-GAP/TBC domain protein</fullName>
    </submittedName>
</protein>
<feature type="domain" description="Rab-GAP TBC" evidence="2">
    <location>
        <begin position="46"/>
        <end position="107"/>
    </location>
</feature>
<dbReference type="VEuPathDB" id="MicrosporidiaDB:THOM_1638"/>
<dbReference type="Gene3D" id="1.10.8.270">
    <property type="entry name" value="putative rabgap domain of human tbc1 domain family member 14 like domains"/>
    <property type="match status" value="1"/>
</dbReference>
<accession>L7JVI8</accession>
<dbReference type="EMBL" id="JH993964">
    <property type="protein sequence ID" value="ELQ75444.1"/>
    <property type="molecule type" value="Genomic_DNA"/>
</dbReference>
<feature type="coiled-coil region" evidence="1">
    <location>
        <begin position="279"/>
        <end position="306"/>
    </location>
</feature>
<reference evidence="3 4" key="1">
    <citation type="journal article" date="2012" name="PLoS Pathog.">
        <title>The genome of the obligate intracellular parasite Trachipleistophora hominis: new insights into microsporidian genome dynamics and reductive evolution.</title>
        <authorList>
            <person name="Heinz E."/>
            <person name="Williams T.A."/>
            <person name="Nakjang S."/>
            <person name="Noel C.J."/>
            <person name="Swan D.C."/>
            <person name="Goldberg A.V."/>
            <person name="Harris S.R."/>
            <person name="Weinmaier T."/>
            <person name="Markert S."/>
            <person name="Becher D."/>
            <person name="Bernhardt J."/>
            <person name="Dagan T."/>
            <person name="Hacker C."/>
            <person name="Lucocq J.M."/>
            <person name="Schweder T."/>
            <person name="Rattei T."/>
            <person name="Hall N."/>
            <person name="Hirt R.P."/>
            <person name="Embley T.M."/>
        </authorList>
    </citation>
    <scope>NUCLEOTIDE SEQUENCE [LARGE SCALE GENOMIC DNA]</scope>
</reference>
<feature type="non-terminal residue" evidence="3">
    <location>
        <position position="1"/>
    </location>
</feature>
<dbReference type="SUPFAM" id="SSF47923">
    <property type="entry name" value="Ypt/Rab-GAP domain of gyp1p"/>
    <property type="match status" value="1"/>
</dbReference>